<dbReference type="Gramene" id="RZC74872">
    <property type="protein sequence ID" value="RZC74872"/>
    <property type="gene ID" value="C5167_050350"/>
</dbReference>
<evidence type="ECO:0000313" key="2">
    <source>
        <dbReference type="Proteomes" id="UP000316621"/>
    </source>
</evidence>
<evidence type="ECO:0000313" key="1">
    <source>
        <dbReference type="EMBL" id="RZC74872.1"/>
    </source>
</evidence>
<dbReference type="AlphaFoldDB" id="A0A4Y7KR60"/>
<dbReference type="EMBL" id="CM010722">
    <property type="protein sequence ID" value="RZC74872.1"/>
    <property type="molecule type" value="Genomic_DNA"/>
</dbReference>
<keyword evidence="2" id="KW-1185">Reference proteome</keyword>
<name>A0A4Y7KR60_PAPSO</name>
<reference evidence="1 2" key="1">
    <citation type="journal article" date="2018" name="Science">
        <title>The opium poppy genome and morphinan production.</title>
        <authorList>
            <person name="Guo L."/>
            <person name="Winzer T."/>
            <person name="Yang X."/>
            <person name="Li Y."/>
            <person name="Ning Z."/>
            <person name="He Z."/>
            <person name="Teodor R."/>
            <person name="Lu Y."/>
            <person name="Bowser T.A."/>
            <person name="Graham I.A."/>
            <person name="Ye K."/>
        </authorList>
    </citation>
    <scope>NUCLEOTIDE SEQUENCE [LARGE SCALE GENOMIC DNA]</scope>
    <source>
        <strain evidence="2">cv. HN1</strain>
        <tissue evidence="1">Leaves</tissue>
    </source>
</reference>
<dbReference type="Proteomes" id="UP000316621">
    <property type="component" value="Chromosome 8"/>
</dbReference>
<organism evidence="1 2">
    <name type="scientific">Papaver somniferum</name>
    <name type="common">Opium poppy</name>
    <dbReference type="NCBI Taxonomy" id="3469"/>
    <lineage>
        <taxon>Eukaryota</taxon>
        <taxon>Viridiplantae</taxon>
        <taxon>Streptophyta</taxon>
        <taxon>Embryophyta</taxon>
        <taxon>Tracheophyta</taxon>
        <taxon>Spermatophyta</taxon>
        <taxon>Magnoliopsida</taxon>
        <taxon>Ranunculales</taxon>
        <taxon>Papaveraceae</taxon>
        <taxon>Papaveroideae</taxon>
        <taxon>Papaver</taxon>
    </lineage>
</organism>
<gene>
    <name evidence="1" type="ORF">C5167_050350</name>
</gene>
<sequence length="95" mass="10646">MGSVNQEEEAEIAVMSFVAGNQDMEEEIELKAIKYAALVMARLRSCWCRADSTGYDAAAIQMPVVVYEWQWQLRMCRVCCWGCLQGSARNVAGCD</sequence>
<protein>
    <submittedName>
        <fullName evidence="1">Uncharacterized protein</fullName>
    </submittedName>
</protein>
<proteinExistence type="predicted"/>
<accession>A0A4Y7KR60</accession>